<dbReference type="Gene3D" id="3.40.50.1220">
    <property type="entry name" value="TPP-binding domain"/>
    <property type="match status" value="1"/>
</dbReference>
<dbReference type="Pfam" id="PF02775">
    <property type="entry name" value="TPP_enzyme_C"/>
    <property type="match status" value="1"/>
</dbReference>
<evidence type="ECO:0000313" key="7">
    <source>
        <dbReference type="EMBL" id="CAI8810324.1"/>
    </source>
</evidence>
<dbReference type="NCBIfam" id="NF006129">
    <property type="entry name" value="PRK08273.1"/>
    <property type="match status" value="1"/>
</dbReference>
<feature type="domain" description="Thiamine pyrophosphate enzyme TPP-binding" evidence="5">
    <location>
        <begin position="389"/>
        <end position="543"/>
    </location>
</feature>
<dbReference type="InterPro" id="IPR047210">
    <property type="entry name" value="TPP_PYR_POXB-like"/>
</dbReference>
<dbReference type="InterPro" id="IPR047211">
    <property type="entry name" value="POXB-like"/>
</dbReference>
<sequence>MAYTVSDFLLDRLSAWVIRRIFGYPGDGINGILGALGRAGERFQFIQTRHEEMAALMACAHAKFTGQVGVCLATSGPGAIHLLNGLYDAKLDHQPVLAIVGQQARGALGGDYQQEVDLVTLFKDAAHEYVHLASSPDQIRHLVDRAVRIAVCERTVTCLVVPNDLQELDAVITPPRKHGHILSGYGYSAPRVVPREEDLQKAADVLNQGQRVAILVGAGALQATDEVIEVAEILGAGVAKALLGKAALPDDLPFVTGSIGFLGTLPSYEMMRDCDTLLMIGSSFPYTEFLPKEGQARGVQIDLDGRMLSMRYPMEVNLVGDSAETLRALIPRLQRKTDRSWRDFIEQEIREWWQVLESRAMNTADPINPQRVFWELSPRLPDNCIICADSGSGTNWYARDVKIRRGMMASLSGGLATMGCGVPYAIAAKFAYPERVVIALVGDGAMQMNGNAELVTVEKYWKTWRDPRFIVLVLNNRDLNQVTWEQRALAGDPKYEASQKVPDFPYARYAESLGFLGIKVDQPEDIAPAWERAFAADRPVLLEAYTDPNVPPLPPHITFEQAKAYLSALFGGDPDAWGMVKSSAKEIASTVLPETEKP</sequence>
<protein>
    <submittedName>
        <fullName evidence="7">Pyruvate dehydrogenase (Quinone)</fullName>
        <ecNumber evidence="7">1.2.5.1</ecNumber>
    </submittedName>
</protein>
<dbReference type="CDD" id="cd07039">
    <property type="entry name" value="TPP_PYR_POX"/>
    <property type="match status" value="1"/>
</dbReference>
<dbReference type="PANTHER" id="PTHR42981">
    <property type="entry name" value="PYRUVATE DEHYDROGENASE [UBIQUINONE]"/>
    <property type="match status" value="1"/>
</dbReference>
<feature type="domain" description="Thiamine pyrophosphate enzyme N-terminal TPP-binding" evidence="6">
    <location>
        <begin position="4"/>
        <end position="119"/>
    </location>
</feature>
<proteinExistence type="inferred from homology"/>
<dbReference type="PANTHER" id="PTHR42981:SF2">
    <property type="entry name" value="PYRUVATE DEHYDROGENASE [UBIQUINONE]"/>
    <property type="match status" value="1"/>
</dbReference>
<organism evidence="7 8">
    <name type="scientific">Methylocaldum szegediense</name>
    <dbReference type="NCBI Taxonomy" id="73780"/>
    <lineage>
        <taxon>Bacteria</taxon>
        <taxon>Pseudomonadati</taxon>
        <taxon>Pseudomonadota</taxon>
        <taxon>Gammaproteobacteria</taxon>
        <taxon>Methylococcales</taxon>
        <taxon>Methylococcaceae</taxon>
        <taxon>Methylocaldum</taxon>
    </lineage>
</organism>
<gene>
    <name evidence="7" type="ORF">MSZNOR_1765</name>
</gene>
<keyword evidence="8" id="KW-1185">Reference proteome</keyword>
<dbReference type="InterPro" id="IPR012000">
    <property type="entry name" value="Thiamin_PyroP_enz_cen_dom"/>
</dbReference>
<dbReference type="InterPro" id="IPR029035">
    <property type="entry name" value="DHS-like_NAD/FAD-binding_dom"/>
</dbReference>
<dbReference type="InterPro" id="IPR047212">
    <property type="entry name" value="TPP_POXB-like"/>
</dbReference>
<dbReference type="PROSITE" id="PS00187">
    <property type="entry name" value="TPP_ENZYMES"/>
    <property type="match status" value="1"/>
</dbReference>
<comment type="similarity">
    <text evidence="1 3">Belongs to the TPP enzyme family.</text>
</comment>
<evidence type="ECO:0000259" key="5">
    <source>
        <dbReference type="Pfam" id="PF02775"/>
    </source>
</evidence>
<name>A0ABN8X478_9GAMM</name>
<accession>A0ABN8X478</accession>
<evidence type="ECO:0000313" key="8">
    <source>
        <dbReference type="Proteomes" id="UP001162030"/>
    </source>
</evidence>
<dbReference type="InterPro" id="IPR011766">
    <property type="entry name" value="TPP_enzyme_TPP-bd"/>
</dbReference>
<dbReference type="CDD" id="cd02014">
    <property type="entry name" value="TPP_POX"/>
    <property type="match status" value="1"/>
</dbReference>
<dbReference type="InterPro" id="IPR000399">
    <property type="entry name" value="TPP-bd_CS"/>
</dbReference>
<evidence type="ECO:0000259" key="6">
    <source>
        <dbReference type="Pfam" id="PF02776"/>
    </source>
</evidence>
<dbReference type="Pfam" id="PF02776">
    <property type="entry name" value="TPP_enzyme_N"/>
    <property type="match status" value="1"/>
</dbReference>
<evidence type="ECO:0000259" key="4">
    <source>
        <dbReference type="Pfam" id="PF00205"/>
    </source>
</evidence>
<evidence type="ECO:0000256" key="2">
    <source>
        <dbReference type="ARBA" id="ARBA00023052"/>
    </source>
</evidence>
<dbReference type="InterPro" id="IPR029061">
    <property type="entry name" value="THDP-binding"/>
</dbReference>
<evidence type="ECO:0000256" key="1">
    <source>
        <dbReference type="ARBA" id="ARBA00007812"/>
    </source>
</evidence>
<reference evidence="7 8" key="1">
    <citation type="submission" date="2023-03" db="EMBL/GenBank/DDBJ databases">
        <authorList>
            <person name="Pearce D."/>
        </authorList>
    </citation>
    <scope>NUCLEOTIDE SEQUENCE [LARGE SCALE GENOMIC DNA]</scope>
    <source>
        <strain evidence="7">Msz</strain>
    </source>
</reference>
<keyword evidence="2 3" id="KW-0786">Thiamine pyrophosphate</keyword>
<dbReference type="EMBL" id="OX458333">
    <property type="protein sequence ID" value="CAI8810324.1"/>
    <property type="molecule type" value="Genomic_DNA"/>
</dbReference>
<evidence type="ECO:0000256" key="3">
    <source>
        <dbReference type="RuleBase" id="RU362132"/>
    </source>
</evidence>
<dbReference type="RefSeq" id="WP_317963876.1">
    <property type="nucleotide sequence ID" value="NZ_OX458333.1"/>
</dbReference>
<dbReference type="InterPro" id="IPR012001">
    <property type="entry name" value="Thiamin_PyroP_enz_TPP-bd_dom"/>
</dbReference>
<keyword evidence="7" id="KW-0670">Pyruvate</keyword>
<dbReference type="Proteomes" id="UP001162030">
    <property type="component" value="Chromosome"/>
</dbReference>
<feature type="domain" description="Thiamine pyrophosphate enzyme central" evidence="4">
    <location>
        <begin position="199"/>
        <end position="329"/>
    </location>
</feature>
<dbReference type="SUPFAM" id="SSF52518">
    <property type="entry name" value="Thiamin diphosphate-binding fold (THDP-binding)"/>
    <property type="match status" value="2"/>
</dbReference>
<dbReference type="Pfam" id="PF00205">
    <property type="entry name" value="TPP_enzyme_M"/>
    <property type="match status" value="1"/>
</dbReference>
<dbReference type="SUPFAM" id="SSF52467">
    <property type="entry name" value="DHS-like NAD/FAD-binding domain"/>
    <property type="match status" value="1"/>
</dbReference>
<keyword evidence="7" id="KW-0560">Oxidoreductase</keyword>
<dbReference type="Gene3D" id="3.40.50.970">
    <property type="match status" value="2"/>
</dbReference>
<dbReference type="GO" id="GO:0052737">
    <property type="term" value="F:pyruvate dehydrogenase (quinone) activity"/>
    <property type="evidence" value="ECO:0007669"/>
    <property type="project" value="UniProtKB-EC"/>
</dbReference>
<dbReference type="EC" id="1.2.5.1" evidence="7"/>